<sequence length="119" mass="13260">MNGEDVATRSSLTLSQLAGIPIGVLRPLLRGLRGVGVRVGQKRLLLGSCWASGGLAVLLLFCAIAMDSWLFTVERELDPSNGTNLYTVHSGLWRYCKKCQFMKDVGKNTQWNMAWRKLF</sequence>
<evidence type="ECO:0000313" key="2">
    <source>
        <dbReference type="EMBL" id="VDN99830.1"/>
    </source>
</evidence>
<keyword evidence="1" id="KW-0812">Transmembrane</keyword>
<accession>A0A0R3TA84</accession>
<feature type="transmembrane region" description="Helical" evidence="1">
    <location>
        <begin position="44"/>
        <end position="66"/>
    </location>
</feature>
<evidence type="ECO:0000313" key="4">
    <source>
        <dbReference type="WBParaSite" id="HNAJ_0000397301-mRNA-1"/>
    </source>
</evidence>
<organism evidence="4">
    <name type="scientific">Rodentolepis nana</name>
    <name type="common">Dwarf tapeworm</name>
    <name type="synonym">Hymenolepis nana</name>
    <dbReference type="NCBI Taxonomy" id="102285"/>
    <lineage>
        <taxon>Eukaryota</taxon>
        <taxon>Metazoa</taxon>
        <taxon>Spiralia</taxon>
        <taxon>Lophotrochozoa</taxon>
        <taxon>Platyhelminthes</taxon>
        <taxon>Cestoda</taxon>
        <taxon>Eucestoda</taxon>
        <taxon>Cyclophyllidea</taxon>
        <taxon>Hymenolepididae</taxon>
        <taxon>Rodentolepis</taxon>
    </lineage>
</organism>
<dbReference type="Gene3D" id="1.20.140.150">
    <property type="match status" value="1"/>
</dbReference>
<gene>
    <name evidence="2" type="ORF">HNAJ_LOCUS3971</name>
</gene>
<keyword evidence="1" id="KW-1133">Transmembrane helix</keyword>
<dbReference type="WBParaSite" id="HNAJ_0000397301-mRNA-1">
    <property type="protein sequence ID" value="HNAJ_0000397301-mRNA-1"/>
    <property type="gene ID" value="HNAJ_0000397301"/>
</dbReference>
<name>A0A0R3TA84_RODNA</name>
<reference evidence="2 3" key="2">
    <citation type="submission" date="2018-11" db="EMBL/GenBank/DDBJ databases">
        <authorList>
            <consortium name="Pathogen Informatics"/>
        </authorList>
    </citation>
    <scope>NUCLEOTIDE SEQUENCE [LARGE SCALE GENOMIC DNA]</scope>
</reference>
<dbReference type="OrthoDB" id="9937541at2759"/>
<evidence type="ECO:0000313" key="3">
    <source>
        <dbReference type="Proteomes" id="UP000278807"/>
    </source>
</evidence>
<proteinExistence type="predicted"/>
<keyword evidence="1" id="KW-0472">Membrane</keyword>
<protein>
    <submittedName>
        <fullName evidence="4">LITAF domain-containing protein</fullName>
    </submittedName>
</protein>
<evidence type="ECO:0000256" key="1">
    <source>
        <dbReference type="SAM" id="Phobius"/>
    </source>
</evidence>
<keyword evidence="3" id="KW-1185">Reference proteome</keyword>
<reference evidence="4" key="1">
    <citation type="submission" date="2017-02" db="UniProtKB">
        <authorList>
            <consortium name="WormBaseParasite"/>
        </authorList>
    </citation>
    <scope>IDENTIFICATION</scope>
</reference>
<dbReference type="AlphaFoldDB" id="A0A0R3TA84"/>
<dbReference type="EMBL" id="UZAE01002531">
    <property type="protein sequence ID" value="VDN99830.1"/>
    <property type="molecule type" value="Genomic_DNA"/>
</dbReference>
<dbReference type="Proteomes" id="UP000278807">
    <property type="component" value="Unassembled WGS sequence"/>
</dbReference>